<sequence length="576" mass="60073">MDASQQCGPGVERSRSGSVDVFLIWLVHPVTVAATALLVLNDQVLKAAYPGWLTGKLSDVAGLVMAPPLLAVVLALLLAGCGRLPVLRRTVRVAGPGSGRASADLLAAGSVFLVGVGFTAVKATPEGAATASAAWSVVNGPSVILADGTDLLALPALGLAWWTWRSAAARPSLVRWLRMVAVLVVLPIAGLGVVATSAPVQDDAVTMYEWQGVTVVGIGNAYHGSREPYMWWIGADDGSTFSELPEGGYELFSAQPPPAASGEDCSARDADHCFRIVPGRLAVQESRDGGATWRVAWQIDDDARERLGATMPGMRDVQEYLSSRALLVREQPDGGVVVLVANGRDGFARRDSAGRWERIGFGTLAGDGFRHEELATPIPSVANATVTAGVRVAVPLSIAVGSMVALVGCATLLVRRHGWSLAAVAACVGALHPVGFAVFIMHTLSGRNESTFLGSFGIVLMTLGLMAVPAGLAVLVANLSEPLQPLVGRICAAGLLAGAVVSLPYLLRLLTGWPPYRATTTFALATAAVVMLVSGPAVIRYAIRRVPAGGTELAGASPWVHHDPPWPSVDEEQRTA</sequence>
<dbReference type="RefSeq" id="WP_139217880.1">
    <property type="nucleotide sequence ID" value="NZ_BOPI01000006.1"/>
</dbReference>
<gene>
    <name evidence="2" type="ORF">SAMN05443287_101217</name>
</gene>
<keyword evidence="1" id="KW-1133">Transmembrane helix</keyword>
<evidence type="ECO:0000313" key="3">
    <source>
        <dbReference type="Proteomes" id="UP000198707"/>
    </source>
</evidence>
<protein>
    <submittedName>
        <fullName evidence="2">Uncharacterized protein</fullName>
    </submittedName>
</protein>
<dbReference type="OrthoDB" id="3524974at2"/>
<name>A0A1H6RF18_9ACTN</name>
<feature type="transmembrane region" description="Helical" evidence="1">
    <location>
        <begin position="456"/>
        <end position="479"/>
    </location>
</feature>
<dbReference type="EMBL" id="FNYV01000001">
    <property type="protein sequence ID" value="SEI54438.1"/>
    <property type="molecule type" value="Genomic_DNA"/>
</dbReference>
<proteinExistence type="predicted"/>
<feature type="transmembrane region" description="Helical" evidence="1">
    <location>
        <begin position="392"/>
        <end position="414"/>
    </location>
</feature>
<feature type="transmembrane region" description="Helical" evidence="1">
    <location>
        <begin position="176"/>
        <end position="195"/>
    </location>
</feature>
<feature type="transmembrane region" description="Helical" evidence="1">
    <location>
        <begin position="421"/>
        <end position="444"/>
    </location>
</feature>
<feature type="transmembrane region" description="Helical" evidence="1">
    <location>
        <begin position="60"/>
        <end position="82"/>
    </location>
</feature>
<feature type="transmembrane region" description="Helical" evidence="1">
    <location>
        <begin position="21"/>
        <end position="40"/>
    </location>
</feature>
<keyword evidence="1" id="KW-0472">Membrane</keyword>
<keyword evidence="1" id="KW-0812">Transmembrane</keyword>
<dbReference type="AlphaFoldDB" id="A0A1H6RF18"/>
<evidence type="ECO:0000256" key="1">
    <source>
        <dbReference type="SAM" id="Phobius"/>
    </source>
</evidence>
<accession>A0A1H6RF18</accession>
<organism evidence="2 3">
    <name type="scientific">Micromonospora phaseoli</name>
    <dbReference type="NCBI Taxonomy" id="1144548"/>
    <lineage>
        <taxon>Bacteria</taxon>
        <taxon>Bacillati</taxon>
        <taxon>Actinomycetota</taxon>
        <taxon>Actinomycetes</taxon>
        <taxon>Micromonosporales</taxon>
        <taxon>Micromonosporaceae</taxon>
        <taxon>Micromonospora</taxon>
    </lineage>
</organism>
<reference evidence="3" key="1">
    <citation type="submission" date="2016-10" db="EMBL/GenBank/DDBJ databases">
        <authorList>
            <person name="Varghese N."/>
            <person name="Submissions S."/>
        </authorList>
    </citation>
    <scope>NUCLEOTIDE SEQUENCE [LARGE SCALE GENOMIC DNA]</scope>
    <source>
        <strain evidence="3">CGMCC 4.7038</strain>
    </source>
</reference>
<dbReference type="STRING" id="1144548.SAMN05443287_101217"/>
<dbReference type="SUPFAM" id="SSF110296">
    <property type="entry name" value="Oligoxyloglucan reducing end-specific cellobiohydrolase"/>
    <property type="match status" value="1"/>
</dbReference>
<feature type="transmembrane region" description="Helical" evidence="1">
    <location>
        <begin position="486"/>
        <end position="507"/>
    </location>
</feature>
<evidence type="ECO:0000313" key="2">
    <source>
        <dbReference type="EMBL" id="SEI54438.1"/>
    </source>
</evidence>
<dbReference type="Proteomes" id="UP000198707">
    <property type="component" value="Unassembled WGS sequence"/>
</dbReference>
<keyword evidence="3" id="KW-1185">Reference proteome</keyword>
<feature type="transmembrane region" description="Helical" evidence="1">
    <location>
        <begin position="519"/>
        <end position="539"/>
    </location>
</feature>